<dbReference type="Proteomes" id="UP001177744">
    <property type="component" value="Unassembled WGS sequence"/>
</dbReference>
<evidence type="ECO:0000256" key="3">
    <source>
        <dbReference type="ARBA" id="ARBA00023274"/>
    </source>
</evidence>
<evidence type="ECO:0000256" key="2">
    <source>
        <dbReference type="ARBA" id="ARBA00022980"/>
    </source>
</evidence>
<dbReference type="InterPro" id="IPR023674">
    <property type="entry name" value="Ribosomal_uL1-like"/>
</dbReference>
<dbReference type="GO" id="GO:1990904">
    <property type="term" value="C:ribonucleoprotein complex"/>
    <property type="evidence" value="ECO:0007669"/>
    <property type="project" value="UniProtKB-KW"/>
</dbReference>
<sequence length="605" mass="64311">MANMAAAVRCLGRGKARRCVGLGEKTSGAVGVSCCPECKPDSYARVCTGGRKSLLLFWAQSSPEGHYCGKATFSAVSLLWSRPPWEWEGRRMCLHTPPAAPTEAVPIPVVQVQVPGEKGVGYANFPLAPGTRAFALAVAFRLCSGRRLPPSLQPELPSAFALALLPSCSSLHLPPLPHHSSHPVPPTPCLCVCTVQRPGAARAGRKACVVAMATTQASWPGRLHLCCVNLYIPFLLAVDATIFVMESEKKTRKGTTKEKASNEKKEDDIEKIKSIPFMEGEPEDDVYLKRLYPRQIYEVEKAIHLLKKFQILDFTYPKQGVYLDLTLDMALGKKKKVEPFASVVSLPYPFASEINKVAVFTANASEIKIAEEHGAAFAGGTNLIQKGVAWNMTGVSDTVLAAGGSGGAAGPVGPDESGTVTGWWNRHPGPGPTSPGPATAIGDRGAGGLSLSWTTAAGTGARDRGAGGLSLSWTTATGTGARDCGAGVWVPRESPETGFQSDRELVSLRVEEKPRAQSPAASLIRAPPYLSFSAVPYTLSLFAVELGACPLVHQAFQKPPARRRLLKGLVPEQTGTQSPTFDGLRPLRGATLLRGAAADTWLPCC</sequence>
<evidence type="ECO:0000313" key="4">
    <source>
        <dbReference type="EMBL" id="KAK1345800.1"/>
    </source>
</evidence>
<keyword evidence="2" id="KW-0689">Ribosomal protein</keyword>
<accession>A0AA40IB93</accession>
<organism evidence="4 5">
    <name type="scientific">Cnephaeus nilssonii</name>
    <name type="common">Northern bat</name>
    <name type="synonym">Eptesicus nilssonii</name>
    <dbReference type="NCBI Taxonomy" id="3371016"/>
    <lineage>
        <taxon>Eukaryota</taxon>
        <taxon>Metazoa</taxon>
        <taxon>Chordata</taxon>
        <taxon>Craniata</taxon>
        <taxon>Vertebrata</taxon>
        <taxon>Euteleostomi</taxon>
        <taxon>Mammalia</taxon>
        <taxon>Eutheria</taxon>
        <taxon>Laurasiatheria</taxon>
        <taxon>Chiroptera</taxon>
        <taxon>Yangochiroptera</taxon>
        <taxon>Vespertilionidae</taxon>
        <taxon>Cnephaeus</taxon>
    </lineage>
</organism>
<dbReference type="AlphaFoldDB" id="A0AA40IB93"/>
<keyword evidence="5" id="KW-1185">Reference proteome</keyword>
<evidence type="ECO:0000256" key="1">
    <source>
        <dbReference type="ARBA" id="ARBA00010531"/>
    </source>
</evidence>
<dbReference type="GO" id="GO:0005840">
    <property type="term" value="C:ribosome"/>
    <property type="evidence" value="ECO:0007669"/>
    <property type="project" value="UniProtKB-KW"/>
</dbReference>
<keyword evidence="3" id="KW-0687">Ribonucleoprotein</keyword>
<comment type="similarity">
    <text evidence="1">Belongs to the universal ribosomal protein uL1 family.</text>
</comment>
<dbReference type="Gene3D" id="3.30.190.20">
    <property type="match status" value="1"/>
</dbReference>
<dbReference type="PANTHER" id="PTHR36427:SF3">
    <property type="entry name" value="LARGE RIBOSOMAL SUBUNIT PROTEIN UL1M"/>
    <property type="match status" value="1"/>
</dbReference>
<reference evidence="4" key="1">
    <citation type="submission" date="2023-06" db="EMBL/GenBank/DDBJ databases">
        <title>Reference genome for the Northern bat (Eptesicus nilssonii), a most northern bat species.</title>
        <authorList>
            <person name="Laine V.N."/>
            <person name="Pulliainen A.T."/>
            <person name="Lilley T.M."/>
        </authorList>
    </citation>
    <scope>NUCLEOTIDE SEQUENCE</scope>
    <source>
        <strain evidence="4">BLF_Eptnil</strain>
        <tissue evidence="4">Kidney</tissue>
    </source>
</reference>
<dbReference type="InterPro" id="IPR016095">
    <property type="entry name" value="Ribosomal_uL1_3-a/b-sand"/>
</dbReference>
<gene>
    <name evidence="4" type="ORF">QTO34_008265</name>
</gene>
<evidence type="ECO:0000313" key="5">
    <source>
        <dbReference type="Proteomes" id="UP001177744"/>
    </source>
</evidence>
<proteinExistence type="inferred from homology"/>
<comment type="caution">
    <text evidence="4">The sequence shown here is derived from an EMBL/GenBank/DDBJ whole genome shotgun (WGS) entry which is preliminary data.</text>
</comment>
<dbReference type="Gene3D" id="3.40.50.790">
    <property type="match status" value="1"/>
</dbReference>
<dbReference type="EMBL" id="JAULJE010000002">
    <property type="protein sequence ID" value="KAK1345800.1"/>
    <property type="molecule type" value="Genomic_DNA"/>
</dbReference>
<protein>
    <submittedName>
        <fullName evidence="4">Uncharacterized protein</fullName>
    </submittedName>
</protein>
<name>A0AA40IB93_CNENI</name>
<dbReference type="SUPFAM" id="SSF56808">
    <property type="entry name" value="Ribosomal protein L1"/>
    <property type="match status" value="1"/>
</dbReference>
<dbReference type="PANTHER" id="PTHR36427">
    <property type="entry name" value="54S RIBOSOMAL PROTEIN L1, MITOCHONDRIAL"/>
    <property type="match status" value="1"/>
</dbReference>